<dbReference type="PANTHER" id="PTHR34975:SF2">
    <property type="entry name" value="SPORE GERMINATION PROTEIN A2"/>
    <property type="match status" value="1"/>
</dbReference>
<accession>A0A0Q3WNQ0</accession>
<gene>
    <name evidence="9" type="ORF">AN964_00805</name>
</gene>
<evidence type="ECO:0000256" key="8">
    <source>
        <dbReference type="SAM" id="Phobius"/>
    </source>
</evidence>
<evidence type="ECO:0000256" key="5">
    <source>
        <dbReference type="ARBA" id="ARBA00022692"/>
    </source>
</evidence>
<protein>
    <submittedName>
        <fullName evidence="9">Spore gernimation protein GerB</fullName>
    </submittedName>
</protein>
<keyword evidence="7 8" id="KW-0472">Membrane</keyword>
<keyword evidence="10" id="KW-1185">Reference proteome</keyword>
<evidence type="ECO:0000256" key="1">
    <source>
        <dbReference type="ARBA" id="ARBA00004141"/>
    </source>
</evidence>
<keyword evidence="3" id="KW-0813">Transport</keyword>
<dbReference type="STRING" id="157838.AN964_00805"/>
<keyword evidence="6 8" id="KW-1133">Transmembrane helix</keyword>
<sequence length="374" mass="43114">MQPPIIPESKKFSPYLVFFTVAGMQIGIGILGFQRIIAKLAGYDAWVSVILAGLSTHVIIWFLYKQLETVKGDLSDIHTAVFGKWIGALFNIFFVLYFSLFVVTALRTYIEVIQVWMFPDMSTAWFALIYLVLCIYSINGGIRTVVGLFFFGSALPYYIIFFYGFAMQYADFRHFLPIFNHSFNDFLQAAQGMSLTNLGYELIWVYYPFIKEPTKSKKWAHLALVFTTIVNLFVTLITFAFYSQPQLQKNIWATLTTFKIIHFPVVERFEFIGIANWCLVILPIVCLSLWSASRILKRTVKVKQKYGVVLISFFVFLVCLQLETRLHIDLINAIISDIGFFINYVYIPLLFVLLIIVNKVKKMMKKQKKSSASS</sequence>
<feature type="transmembrane region" description="Helical" evidence="8">
    <location>
        <begin position="45"/>
        <end position="64"/>
    </location>
</feature>
<feature type="transmembrane region" description="Helical" evidence="8">
    <location>
        <begin position="274"/>
        <end position="296"/>
    </location>
</feature>
<feature type="transmembrane region" description="Helical" evidence="8">
    <location>
        <begin position="186"/>
        <end position="207"/>
    </location>
</feature>
<proteinExistence type="inferred from homology"/>
<dbReference type="RefSeq" id="WP_126648147.1">
    <property type="nucleotide sequence ID" value="NZ_JAAIWL010000017.1"/>
</dbReference>
<dbReference type="Gene3D" id="1.20.1740.10">
    <property type="entry name" value="Amino acid/polyamine transporter I"/>
    <property type="match status" value="1"/>
</dbReference>
<keyword evidence="5 8" id="KW-0812">Transmembrane</keyword>
<dbReference type="GO" id="GO:0009847">
    <property type="term" value="P:spore germination"/>
    <property type="evidence" value="ECO:0007669"/>
    <property type="project" value="InterPro"/>
</dbReference>
<evidence type="ECO:0000256" key="2">
    <source>
        <dbReference type="ARBA" id="ARBA00007998"/>
    </source>
</evidence>
<name>A0A0Q3WNQ0_9BACI</name>
<dbReference type="NCBIfam" id="TIGR00912">
    <property type="entry name" value="2A0309"/>
    <property type="match status" value="1"/>
</dbReference>
<keyword evidence="4" id="KW-0309">Germination</keyword>
<evidence type="ECO:0000313" key="10">
    <source>
        <dbReference type="Proteomes" id="UP000051888"/>
    </source>
</evidence>
<feature type="transmembrane region" description="Helical" evidence="8">
    <location>
        <begin position="334"/>
        <end position="357"/>
    </location>
</feature>
<dbReference type="InterPro" id="IPR004761">
    <property type="entry name" value="Spore_GerAB"/>
</dbReference>
<dbReference type="AlphaFoldDB" id="A0A0Q3WNQ0"/>
<dbReference type="GO" id="GO:0016020">
    <property type="term" value="C:membrane"/>
    <property type="evidence" value="ECO:0007669"/>
    <property type="project" value="UniProtKB-SubCell"/>
</dbReference>
<feature type="transmembrane region" description="Helical" evidence="8">
    <location>
        <begin position="116"/>
        <end position="138"/>
    </location>
</feature>
<dbReference type="Proteomes" id="UP000051888">
    <property type="component" value="Unassembled WGS sequence"/>
</dbReference>
<feature type="transmembrane region" description="Helical" evidence="8">
    <location>
        <begin position="85"/>
        <end position="110"/>
    </location>
</feature>
<organism evidence="9 10">
    <name type="scientific">Heyndrickxia shackletonii</name>
    <dbReference type="NCBI Taxonomy" id="157838"/>
    <lineage>
        <taxon>Bacteria</taxon>
        <taxon>Bacillati</taxon>
        <taxon>Bacillota</taxon>
        <taxon>Bacilli</taxon>
        <taxon>Bacillales</taxon>
        <taxon>Bacillaceae</taxon>
        <taxon>Heyndrickxia</taxon>
    </lineage>
</organism>
<evidence type="ECO:0000256" key="6">
    <source>
        <dbReference type="ARBA" id="ARBA00022989"/>
    </source>
</evidence>
<evidence type="ECO:0000256" key="7">
    <source>
        <dbReference type="ARBA" id="ARBA00023136"/>
    </source>
</evidence>
<feature type="transmembrane region" description="Helical" evidence="8">
    <location>
        <begin position="308"/>
        <end position="328"/>
    </location>
</feature>
<feature type="transmembrane region" description="Helical" evidence="8">
    <location>
        <begin position="219"/>
        <end position="242"/>
    </location>
</feature>
<dbReference type="PATRIC" id="fig|157838.3.peg.176"/>
<feature type="transmembrane region" description="Helical" evidence="8">
    <location>
        <begin position="145"/>
        <end position="166"/>
    </location>
</feature>
<comment type="subcellular location">
    <subcellularLocation>
        <location evidence="1">Membrane</location>
        <topology evidence="1">Multi-pass membrane protein</topology>
    </subcellularLocation>
</comment>
<feature type="transmembrane region" description="Helical" evidence="8">
    <location>
        <begin position="12"/>
        <end position="33"/>
    </location>
</feature>
<dbReference type="EMBL" id="LJJC01000004">
    <property type="protein sequence ID" value="KQL52220.1"/>
    <property type="molecule type" value="Genomic_DNA"/>
</dbReference>
<evidence type="ECO:0000313" key="9">
    <source>
        <dbReference type="EMBL" id="KQL52220.1"/>
    </source>
</evidence>
<dbReference type="Pfam" id="PF03845">
    <property type="entry name" value="Spore_permease"/>
    <property type="match status" value="1"/>
</dbReference>
<evidence type="ECO:0000256" key="4">
    <source>
        <dbReference type="ARBA" id="ARBA00022544"/>
    </source>
</evidence>
<evidence type="ECO:0000256" key="3">
    <source>
        <dbReference type="ARBA" id="ARBA00022448"/>
    </source>
</evidence>
<comment type="caution">
    <text evidence="9">The sequence shown here is derived from an EMBL/GenBank/DDBJ whole genome shotgun (WGS) entry which is preliminary data.</text>
</comment>
<comment type="similarity">
    <text evidence="2">Belongs to the amino acid-polyamine-organocation (APC) superfamily. Spore germination protein (SGP) (TC 2.A.3.9) family.</text>
</comment>
<reference evidence="9 10" key="1">
    <citation type="submission" date="2015-09" db="EMBL/GenBank/DDBJ databases">
        <title>Genome sequencing project for genomic taxonomy and phylogenomics of Bacillus-like bacteria.</title>
        <authorList>
            <person name="Liu B."/>
            <person name="Wang J."/>
            <person name="Zhu Y."/>
            <person name="Liu G."/>
            <person name="Chen Q."/>
            <person name="Chen Z."/>
            <person name="Lan J."/>
            <person name="Che J."/>
            <person name="Ge C."/>
            <person name="Shi H."/>
            <person name="Pan Z."/>
            <person name="Liu X."/>
        </authorList>
    </citation>
    <scope>NUCLEOTIDE SEQUENCE [LARGE SCALE GENOMIC DNA]</scope>
    <source>
        <strain evidence="9 10">LMG 18435</strain>
    </source>
</reference>
<dbReference type="PANTHER" id="PTHR34975">
    <property type="entry name" value="SPORE GERMINATION PROTEIN A2"/>
    <property type="match status" value="1"/>
</dbReference>